<keyword evidence="9" id="KW-1185">Reference proteome</keyword>
<dbReference type="GO" id="GO:0005634">
    <property type="term" value="C:nucleus"/>
    <property type="evidence" value="ECO:0007669"/>
    <property type="project" value="UniProtKB-SubCell"/>
</dbReference>
<reference evidence="8 9" key="1">
    <citation type="submission" date="2024-07" db="EMBL/GenBank/DDBJ databases">
        <title>Chromosome-level genome assembly of the water stick insect Ranatra chinensis (Heteroptera: Nepidae).</title>
        <authorList>
            <person name="Liu X."/>
        </authorList>
    </citation>
    <scope>NUCLEOTIDE SEQUENCE [LARGE SCALE GENOMIC DNA]</scope>
    <source>
        <strain evidence="8">Cailab_2021Rc</strain>
        <tissue evidence="8">Muscle</tissue>
    </source>
</reference>
<comment type="subcellular location">
    <subcellularLocation>
        <location evidence="5">Nucleus</location>
    </subcellularLocation>
</comment>
<dbReference type="Pfam" id="PF00907">
    <property type="entry name" value="T-box"/>
    <property type="match status" value="1"/>
</dbReference>
<dbReference type="EMBL" id="JBFDAA010000011">
    <property type="protein sequence ID" value="KAL1124022.1"/>
    <property type="molecule type" value="Genomic_DNA"/>
</dbReference>
<evidence type="ECO:0000256" key="1">
    <source>
        <dbReference type="ARBA" id="ARBA00023015"/>
    </source>
</evidence>
<proteinExistence type="predicted"/>
<dbReference type="PROSITE" id="PS50252">
    <property type="entry name" value="TBOX_3"/>
    <property type="match status" value="1"/>
</dbReference>
<dbReference type="AlphaFoldDB" id="A0ABD0Y9U0"/>
<dbReference type="InterPro" id="IPR036960">
    <property type="entry name" value="T-box_sf"/>
</dbReference>
<name>A0ABD0Y9U0_9HEMI</name>
<evidence type="ECO:0000256" key="6">
    <source>
        <dbReference type="SAM" id="MobiDB-lite"/>
    </source>
</evidence>
<keyword evidence="1" id="KW-0805">Transcription regulation</keyword>
<evidence type="ECO:0000256" key="3">
    <source>
        <dbReference type="ARBA" id="ARBA00023163"/>
    </source>
</evidence>
<feature type="compositionally biased region" description="Acidic residues" evidence="6">
    <location>
        <begin position="46"/>
        <end position="71"/>
    </location>
</feature>
<dbReference type="SUPFAM" id="SSF49417">
    <property type="entry name" value="p53-like transcription factors"/>
    <property type="match status" value="1"/>
</dbReference>
<keyword evidence="4 5" id="KW-0539">Nucleus</keyword>
<keyword evidence="3" id="KW-0804">Transcription</keyword>
<keyword evidence="2 5" id="KW-0238">DNA-binding</keyword>
<dbReference type="GO" id="GO:0003677">
    <property type="term" value="F:DNA binding"/>
    <property type="evidence" value="ECO:0007669"/>
    <property type="project" value="UniProtKB-UniRule"/>
</dbReference>
<dbReference type="GO" id="GO:0006357">
    <property type="term" value="P:regulation of transcription by RNA polymerase II"/>
    <property type="evidence" value="ECO:0007669"/>
    <property type="project" value="UniProtKB-ARBA"/>
</dbReference>
<feature type="region of interest" description="Disordered" evidence="6">
    <location>
        <begin position="32"/>
        <end position="96"/>
    </location>
</feature>
<evidence type="ECO:0000256" key="4">
    <source>
        <dbReference type="ARBA" id="ARBA00023242"/>
    </source>
</evidence>
<dbReference type="InterPro" id="IPR008967">
    <property type="entry name" value="p53-like_TF_DNA-bd_sf"/>
</dbReference>
<comment type="caution">
    <text evidence="5">Lacks conserved residue(s) required for the propagation of feature annotation.</text>
</comment>
<evidence type="ECO:0000259" key="7">
    <source>
        <dbReference type="PROSITE" id="PS50252"/>
    </source>
</evidence>
<dbReference type="Proteomes" id="UP001558652">
    <property type="component" value="Unassembled WGS sequence"/>
</dbReference>
<accession>A0ABD0Y9U0</accession>
<evidence type="ECO:0000313" key="8">
    <source>
        <dbReference type="EMBL" id="KAL1124022.1"/>
    </source>
</evidence>
<dbReference type="InterPro" id="IPR046360">
    <property type="entry name" value="T-box_DNA-bd"/>
</dbReference>
<evidence type="ECO:0000256" key="5">
    <source>
        <dbReference type="PROSITE-ProRule" id="PRU00201"/>
    </source>
</evidence>
<evidence type="ECO:0000313" key="9">
    <source>
        <dbReference type="Proteomes" id="UP001558652"/>
    </source>
</evidence>
<gene>
    <name evidence="8" type="ORF">AAG570_001792</name>
</gene>
<organism evidence="8 9">
    <name type="scientific">Ranatra chinensis</name>
    <dbReference type="NCBI Taxonomy" id="642074"/>
    <lineage>
        <taxon>Eukaryota</taxon>
        <taxon>Metazoa</taxon>
        <taxon>Ecdysozoa</taxon>
        <taxon>Arthropoda</taxon>
        <taxon>Hexapoda</taxon>
        <taxon>Insecta</taxon>
        <taxon>Pterygota</taxon>
        <taxon>Neoptera</taxon>
        <taxon>Paraneoptera</taxon>
        <taxon>Hemiptera</taxon>
        <taxon>Heteroptera</taxon>
        <taxon>Panheteroptera</taxon>
        <taxon>Nepomorpha</taxon>
        <taxon>Nepidae</taxon>
        <taxon>Ranatrinae</taxon>
        <taxon>Ranatra</taxon>
    </lineage>
</organism>
<feature type="compositionally biased region" description="Gly residues" evidence="6">
    <location>
        <begin position="79"/>
        <end position="88"/>
    </location>
</feature>
<evidence type="ECO:0000256" key="2">
    <source>
        <dbReference type="ARBA" id="ARBA00023125"/>
    </source>
</evidence>
<comment type="caution">
    <text evidence="8">The sequence shown here is derived from an EMBL/GenBank/DDBJ whole genome shotgun (WGS) entry which is preliminary data.</text>
</comment>
<sequence>MLVGTLQEELPPPAKSRATDFSIAAIMARADHGPRTATVSSHLQEEGDPGDSGSEEEDVEVDVEECSESEESERKDLGGGRGGGGGGSPPHHRPRLKCNCPELLAAQCHLETKELWDKFHDLGTEMIITKTGR</sequence>
<dbReference type="Gene3D" id="2.60.40.820">
    <property type="entry name" value="Transcription factor, T-box"/>
    <property type="match status" value="1"/>
</dbReference>
<protein>
    <recommendedName>
        <fullName evidence="7">T-box domain-containing protein</fullName>
    </recommendedName>
</protein>
<feature type="domain" description="T-box" evidence="7">
    <location>
        <begin position="110"/>
        <end position="133"/>
    </location>
</feature>